<evidence type="ECO:0000256" key="1">
    <source>
        <dbReference type="SAM" id="MobiDB-lite"/>
    </source>
</evidence>
<sequence length="308" mass="34395">MVFPDFLSTEQAANHIRETFKGVTRPPRLLPKNYQDLCPYFDLAVVEEVARDFCILEMIQAVFYAMVVNEALELGVLSGDLAEHLKSALEGLQCLINTPFYGRNTVDRSIQEWGRERQAVKRRAQGRVTLHPLLAMRSSHREPKKIPYVVLIHEPDTPSWCSCEYSSTPSILSIEKEVICPWKVDVAVSHMIDVQEHKLARTKTILRLKTPNELMAKEYYEGNSHSSLGSHRMGVDVATASTSSSTRGSERGLSSSCPSFSRSKRGRAQEELIYEVASKGTVFSGDPKHSNLKMGCAPISPTLGSWAP</sequence>
<dbReference type="Proteomes" id="UP001153076">
    <property type="component" value="Unassembled WGS sequence"/>
</dbReference>
<evidence type="ECO:0000313" key="2">
    <source>
        <dbReference type="EMBL" id="KAJ8442138.1"/>
    </source>
</evidence>
<dbReference type="AlphaFoldDB" id="A0A9Q1QH04"/>
<dbReference type="EMBL" id="JAKOGI010000146">
    <property type="protein sequence ID" value="KAJ8442138.1"/>
    <property type="molecule type" value="Genomic_DNA"/>
</dbReference>
<protein>
    <submittedName>
        <fullName evidence="2">Uncharacterized protein</fullName>
    </submittedName>
</protein>
<organism evidence="2 3">
    <name type="scientific">Carnegiea gigantea</name>
    <dbReference type="NCBI Taxonomy" id="171969"/>
    <lineage>
        <taxon>Eukaryota</taxon>
        <taxon>Viridiplantae</taxon>
        <taxon>Streptophyta</taxon>
        <taxon>Embryophyta</taxon>
        <taxon>Tracheophyta</taxon>
        <taxon>Spermatophyta</taxon>
        <taxon>Magnoliopsida</taxon>
        <taxon>eudicotyledons</taxon>
        <taxon>Gunneridae</taxon>
        <taxon>Pentapetalae</taxon>
        <taxon>Caryophyllales</taxon>
        <taxon>Cactineae</taxon>
        <taxon>Cactaceae</taxon>
        <taxon>Cactoideae</taxon>
        <taxon>Echinocereeae</taxon>
        <taxon>Carnegiea</taxon>
    </lineage>
</organism>
<name>A0A9Q1QH04_9CARY</name>
<gene>
    <name evidence="2" type="ORF">Cgig2_011328</name>
</gene>
<proteinExistence type="predicted"/>
<keyword evidence="3" id="KW-1185">Reference proteome</keyword>
<feature type="compositionally biased region" description="Low complexity" evidence="1">
    <location>
        <begin position="241"/>
        <end position="261"/>
    </location>
</feature>
<reference evidence="2" key="1">
    <citation type="submission" date="2022-04" db="EMBL/GenBank/DDBJ databases">
        <title>Carnegiea gigantea Genome sequencing and assembly v2.</title>
        <authorList>
            <person name="Copetti D."/>
            <person name="Sanderson M.J."/>
            <person name="Burquez A."/>
            <person name="Wojciechowski M.F."/>
        </authorList>
    </citation>
    <scope>NUCLEOTIDE SEQUENCE</scope>
    <source>
        <strain evidence="2">SGP5-SGP5p</strain>
        <tissue evidence="2">Aerial part</tissue>
    </source>
</reference>
<evidence type="ECO:0000313" key="3">
    <source>
        <dbReference type="Proteomes" id="UP001153076"/>
    </source>
</evidence>
<feature type="region of interest" description="Disordered" evidence="1">
    <location>
        <begin position="236"/>
        <end position="264"/>
    </location>
</feature>
<accession>A0A9Q1QH04</accession>
<comment type="caution">
    <text evidence="2">The sequence shown here is derived from an EMBL/GenBank/DDBJ whole genome shotgun (WGS) entry which is preliminary data.</text>
</comment>